<evidence type="ECO:0000313" key="3">
    <source>
        <dbReference type="EMBL" id="PKU66477.1"/>
    </source>
</evidence>
<dbReference type="InterPro" id="IPR034737">
    <property type="entry name" value="TCTP"/>
</dbReference>
<comment type="similarity">
    <text evidence="1">Belongs to the TCTP family.</text>
</comment>
<reference evidence="3 4" key="2">
    <citation type="journal article" date="2017" name="Nature">
        <title>The Apostasia genome and the evolution of orchids.</title>
        <authorList>
            <person name="Zhang G.Q."/>
            <person name="Liu K.W."/>
            <person name="Li Z."/>
            <person name="Lohaus R."/>
            <person name="Hsiao Y.Y."/>
            <person name="Niu S.C."/>
            <person name="Wang J.Y."/>
            <person name="Lin Y.C."/>
            <person name="Xu Q."/>
            <person name="Chen L.J."/>
            <person name="Yoshida K."/>
            <person name="Fujiwara S."/>
            <person name="Wang Z.W."/>
            <person name="Zhang Y.Q."/>
            <person name="Mitsuda N."/>
            <person name="Wang M."/>
            <person name="Liu G.H."/>
            <person name="Pecoraro L."/>
            <person name="Huang H.X."/>
            <person name="Xiao X.J."/>
            <person name="Lin M."/>
            <person name="Wu X.Y."/>
            <person name="Wu W.L."/>
            <person name="Chen Y.Y."/>
            <person name="Chang S.B."/>
            <person name="Sakamoto S."/>
            <person name="Ohme-Takagi M."/>
            <person name="Yagi M."/>
            <person name="Zeng S.J."/>
            <person name="Shen C.Y."/>
            <person name="Yeh C.M."/>
            <person name="Luo Y.B."/>
            <person name="Tsai W.C."/>
            <person name="Van de Peer Y."/>
            <person name="Liu Z.J."/>
        </authorList>
    </citation>
    <scope>NUCLEOTIDE SEQUENCE [LARGE SCALE GENOMIC DNA]</scope>
    <source>
        <tissue evidence="3">The whole plant</tissue>
    </source>
</reference>
<evidence type="ECO:0000256" key="1">
    <source>
        <dbReference type="PROSITE-ProRule" id="PRU01133"/>
    </source>
</evidence>
<organism evidence="3 4">
    <name type="scientific">Dendrobium catenatum</name>
    <dbReference type="NCBI Taxonomy" id="906689"/>
    <lineage>
        <taxon>Eukaryota</taxon>
        <taxon>Viridiplantae</taxon>
        <taxon>Streptophyta</taxon>
        <taxon>Embryophyta</taxon>
        <taxon>Tracheophyta</taxon>
        <taxon>Spermatophyta</taxon>
        <taxon>Magnoliopsida</taxon>
        <taxon>Liliopsida</taxon>
        <taxon>Asparagales</taxon>
        <taxon>Orchidaceae</taxon>
        <taxon>Epidendroideae</taxon>
        <taxon>Malaxideae</taxon>
        <taxon>Dendrobiinae</taxon>
        <taxon>Dendrobium</taxon>
    </lineage>
</organism>
<dbReference type="Proteomes" id="UP000233837">
    <property type="component" value="Unassembled WGS sequence"/>
</dbReference>
<accession>A0A2I0VSU2</accession>
<dbReference type="PANTHER" id="PTHR11991:SF0">
    <property type="entry name" value="TRANSLATIONALLY-CONTROLLED TUMOR PROTEIN"/>
    <property type="match status" value="1"/>
</dbReference>
<keyword evidence="4" id="KW-1185">Reference proteome</keyword>
<dbReference type="PANTHER" id="PTHR11991">
    <property type="entry name" value="TRANSLATIONALLY CONTROLLED TUMOR PROTEIN-RELATED"/>
    <property type="match status" value="1"/>
</dbReference>
<dbReference type="InterPro" id="IPR011057">
    <property type="entry name" value="Mss4-like_sf"/>
</dbReference>
<proteinExistence type="inferred from homology"/>
<dbReference type="InterPro" id="IPR011323">
    <property type="entry name" value="Mss4/transl-control_tumour"/>
</dbReference>
<dbReference type="GO" id="GO:0005737">
    <property type="term" value="C:cytoplasm"/>
    <property type="evidence" value="ECO:0007669"/>
    <property type="project" value="TreeGrafter"/>
</dbReference>
<dbReference type="PROSITE" id="PS51797">
    <property type="entry name" value="TCTP_3"/>
    <property type="match status" value="1"/>
</dbReference>
<sequence>MSSSPFLPSCYFITYAIFITFHEANQDGNLQGKWVVQGAITVDIGSNPSADGADEGEVVDDQAIKVVDIVDTFHLQEQPAFDKKQFVTFMKRYIKNQTAKSDVEKQNLFKKHIESATKFLLSKLDNLQFFVGCMRMEVWSSLTTRKISKKHYRNLTSQAATFIKFEESETSSSQQEIAAPGTVPVPELPILHENILLNATAAAFIS</sequence>
<evidence type="ECO:0000259" key="2">
    <source>
        <dbReference type="PROSITE" id="PS51797"/>
    </source>
</evidence>
<dbReference type="SUPFAM" id="SSF51316">
    <property type="entry name" value="Mss4-like"/>
    <property type="match status" value="1"/>
</dbReference>
<gene>
    <name evidence="3" type="primary">TCTP</name>
    <name evidence="3" type="ORF">MA16_Dca018179</name>
</gene>
<name>A0A2I0VSU2_9ASPA</name>
<dbReference type="PRINTS" id="PR01653">
    <property type="entry name" value="TCTPROTEIN"/>
</dbReference>
<dbReference type="Gene3D" id="2.170.150.10">
    <property type="entry name" value="Metal Binding Protein, Guanine Nucleotide Exchange Factor, Chain A"/>
    <property type="match status" value="1"/>
</dbReference>
<dbReference type="STRING" id="906689.A0A2I0VSU2"/>
<dbReference type="InterPro" id="IPR018105">
    <property type="entry name" value="Translational_control_tumour_p"/>
</dbReference>
<dbReference type="EMBL" id="KZ503269">
    <property type="protein sequence ID" value="PKU66477.1"/>
    <property type="molecule type" value="Genomic_DNA"/>
</dbReference>
<reference evidence="3 4" key="1">
    <citation type="journal article" date="2016" name="Sci. Rep.">
        <title>The Dendrobium catenatum Lindl. genome sequence provides insights into polysaccharide synthase, floral development and adaptive evolution.</title>
        <authorList>
            <person name="Zhang G.Q."/>
            <person name="Xu Q."/>
            <person name="Bian C."/>
            <person name="Tsai W.C."/>
            <person name="Yeh C.M."/>
            <person name="Liu K.W."/>
            <person name="Yoshida K."/>
            <person name="Zhang L.S."/>
            <person name="Chang S.B."/>
            <person name="Chen F."/>
            <person name="Shi Y."/>
            <person name="Su Y.Y."/>
            <person name="Zhang Y.Q."/>
            <person name="Chen L.J."/>
            <person name="Yin Y."/>
            <person name="Lin M."/>
            <person name="Huang H."/>
            <person name="Deng H."/>
            <person name="Wang Z.W."/>
            <person name="Zhu S.L."/>
            <person name="Zhao X."/>
            <person name="Deng C."/>
            <person name="Niu S.C."/>
            <person name="Huang J."/>
            <person name="Wang M."/>
            <person name="Liu G.H."/>
            <person name="Yang H.J."/>
            <person name="Xiao X.J."/>
            <person name="Hsiao Y.Y."/>
            <person name="Wu W.L."/>
            <person name="Chen Y.Y."/>
            <person name="Mitsuda N."/>
            <person name="Ohme-Takagi M."/>
            <person name="Luo Y.B."/>
            <person name="Van de Peer Y."/>
            <person name="Liu Z.J."/>
        </authorList>
    </citation>
    <scope>NUCLEOTIDE SEQUENCE [LARGE SCALE GENOMIC DNA]</scope>
    <source>
        <tissue evidence="3">The whole plant</tissue>
    </source>
</reference>
<dbReference type="AlphaFoldDB" id="A0A2I0VSU2"/>
<dbReference type="GO" id="GO:0005509">
    <property type="term" value="F:calcium ion binding"/>
    <property type="evidence" value="ECO:0007669"/>
    <property type="project" value="TreeGrafter"/>
</dbReference>
<protein>
    <submittedName>
        <fullName evidence="3">Translationally-controlled tumor protein like</fullName>
    </submittedName>
</protein>
<evidence type="ECO:0000313" key="4">
    <source>
        <dbReference type="Proteomes" id="UP000233837"/>
    </source>
</evidence>
<dbReference type="Pfam" id="PF00838">
    <property type="entry name" value="TCTP"/>
    <property type="match status" value="1"/>
</dbReference>
<feature type="domain" description="TCTP" evidence="2">
    <location>
        <begin position="1"/>
        <end position="132"/>
    </location>
</feature>